<comment type="similarity">
    <text evidence="2">Belongs to the BMT family.</text>
</comment>
<accession>A0A9P7BEN7</accession>
<comment type="subcellular location">
    <subcellularLocation>
        <location evidence="1">Membrane</location>
        <topology evidence="1">Single-pass type II membrane protein</topology>
    </subcellularLocation>
</comment>
<comment type="caution">
    <text evidence="13">The sequence shown here is derived from an EMBL/GenBank/DDBJ whole genome shotgun (WGS) entry which is preliminary data.</text>
</comment>
<dbReference type="Proteomes" id="UP000697127">
    <property type="component" value="Unassembled WGS sequence"/>
</dbReference>
<evidence type="ECO:0000256" key="11">
    <source>
        <dbReference type="SAM" id="MobiDB-lite"/>
    </source>
</evidence>
<evidence type="ECO:0000313" key="13">
    <source>
        <dbReference type="EMBL" id="KAG0688066.1"/>
    </source>
</evidence>
<dbReference type="GO" id="GO:0071555">
    <property type="term" value="P:cell wall organization"/>
    <property type="evidence" value="ECO:0007669"/>
    <property type="project" value="UniProtKB-KW"/>
</dbReference>
<reference evidence="13" key="1">
    <citation type="submission" date="2020-11" db="EMBL/GenBank/DDBJ databases">
        <title>Kefir isolates.</title>
        <authorList>
            <person name="Marcisauskas S."/>
            <person name="Kim Y."/>
            <person name="Blasche S."/>
        </authorList>
    </citation>
    <scope>NUCLEOTIDE SEQUENCE</scope>
    <source>
        <strain evidence="13">Olga-1</strain>
    </source>
</reference>
<keyword evidence="14" id="KW-1185">Reference proteome</keyword>
<keyword evidence="5 12" id="KW-0812">Transmembrane</keyword>
<feature type="transmembrane region" description="Helical" evidence="12">
    <location>
        <begin position="12"/>
        <end position="30"/>
    </location>
</feature>
<proteinExistence type="inferred from homology"/>
<dbReference type="Pfam" id="PF12141">
    <property type="entry name" value="BMT"/>
    <property type="match status" value="2"/>
</dbReference>
<evidence type="ECO:0000256" key="2">
    <source>
        <dbReference type="ARBA" id="ARBA00009486"/>
    </source>
</evidence>
<keyword evidence="8 12" id="KW-0472">Membrane</keyword>
<keyword evidence="3" id="KW-0328">Glycosyltransferase</keyword>
<evidence type="ECO:0000256" key="4">
    <source>
        <dbReference type="ARBA" id="ARBA00022679"/>
    </source>
</evidence>
<dbReference type="GO" id="GO:0000030">
    <property type="term" value="F:mannosyltransferase activity"/>
    <property type="evidence" value="ECO:0007669"/>
    <property type="project" value="InterPro"/>
</dbReference>
<evidence type="ECO:0000256" key="10">
    <source>
        <dbReference type="ARBA" id="ARBA00023316"/>
    </source>
</evidence>
<evidence type="ECO:0000256" key="12">
    <source>
        <dbReference type="SAM" id="Phobius"/>
    </source>
</evidence>
<dbReference type="AlphaFoldDB" id="A0A9P7BEN7"/>
<gene>
    <name evidence="13" type="ORF">C6P40_001441</name>
</gene>
<organism evidence="13 14">
    <name type="scientific">Pichia californica</name>
    <dbReference type="NCBI Taxonomy" id="460514"/>
    <lineage>
        <taxon>Eukaryota</taxon>
        <taxon>Fungi</taxon>
        <taxon>Dikarya</taxon>
        <taxon>Ascomycota</taxon>
        <taxon>Saccharomycotina</taxon>
        <taxon>Pichiomycetes</taxon>
        <taxon>Pichiales</taxon>
        <taxon>Pichiaceae</taxon>
        <taxon>Pichia</taxon>
    </lineage>
</organism>
<dbReference type="InterPro" id="IPR021988">
    <property type="entry name" value="BMT1"/>
</dbReference>
<feature type="region of interest" description="Disordered" evidence="11">
    <location>
        <begin position="112"/>
        <end position="136"/>
    </location>
</feature>
<dbReference type="GO" id="GO:0016020">
    <property type="term" value="C:membrane"/>
    <property type="evidence" value="ECO:0007669"/>
    <property type="project" value="UniProtKB-SubCell"/>
</dbReference>
<evidence type="ECO:0000256" key="9">
    <source>
        <dbReference type="ARBA" id="ARBA00023180"/>
    </source>
</evidence>
<name>A0A9P7BEN7_9ASCO</name>
<evidence type="ECO:0000256" key="3">
    <source>
        <dbReference type="ARBA" id="ARBA00022676"/>
    </source>
</evidence>
<dbReference type="EMBL" id="PUHW01000186">
    <property type="protein sequence ID" value="KAG0688066.1"/>
    <property type="molecule type" value="Genomic_DNA"/>
</dbReference>
<evidence type="ECO:0000256" key="1">
    <source>
        <dbReference type="ARBA" id="ARBA00004606"/>
    </source>
</evidence>
<keyword evidence="6" id="KW-0735">Signal-anchor</keyword>
<evidence type="ECO:0000256" key="7">
    <source>
        <dbReference type="ARBA" id="ARBA00022989"/>
    </source>
</evidence>
<evidence type="ECO:0000256" key="8">
    <source>
        <dbReference type="ARBA" id="ARBA00023136"/>
    </source>
</evidence>
<feature type="compositionally biased region" description="Low complexity" evidence="11">
    <location>
        <begin position="124"/>
        <end position="134"/>
    </location>
</feature>
<evidence type="ECO:0000313" key="14">
    <source>
        <dbReference type="Proteomes" id="UP000697127"/>
    </source>
</evidence>
<keyword evidence="9" id="KW-0325">Glycoprotein</keyword>
<evidence type="ECO:0000256" key="6">
    <source>
        <dbReference type="ARBA" id="ARBA00022968"/>
    </source>
</evidence>
<keyword evidence="4" id="KW-0808">Transferase</keyword>
<sequence>MPPIMKHGRFRRIYKYVFLSLILILAYKYWPAQQIEKLSDTLTFKQKNEYIDSILNPDENPIYQRNPDPIKADFNPDTKNLDVPTVINVENLNQALNKMNMRPIKGKANEIANKKSNGNDASFDGNDNVDNNGENIDDESTIIEKISILSETVTKRDFTPINSLIGYLGNMDVNKNFEYSDLQCPELSYNPTAKERTIEYTDPISLDDDMIEIRRWLLNSYYVDILKKVDPSSGDDSMVSDMSHWYKKSGSSVWLPEEQLHMVSSTVMYAPQGKNKALASFIRLQLFDSEWNEIKGRRIRYSDLEETEIDTVLTEYTKTREERHLDRISFKFPSILSIPMDAKSSKGDSTLGPEDPRILYKDGEYQSEPVIIFNMISNGKRNMFSVFPLRPPQGPHLLHPITKFKNIGTNAHTTLKSDKNWIPFFDSLKIGDSKTSRGSLYFAYTLDPLVIFKCSLDSGKCTKVQDNIEFSQYAKEGQAYLRGGTSFTPVPRQIIQTLNDGDYQKRLQMWVGFPKLLVKDNKSTCGIQNLYRPSLSLLIKEDGVFRIELLTDVFDFGLSVASECPKKGDSSIISAHGISFWDIASTGIQDTDGSIPYYNDYMGLIVGESDQKIELIVLKNVLNYVMGIYSKGKYMFGEYDIEGGVSARTTKVCECVLGDAINYGRRLGGGDVSGLQDKSID</sequence>
<evidence type="ECO:0000256" key="5">
    <source>
        <dbReference type="ARBA" id="ARBA00022692"/>
    </source>
</evidence>
<keyword evidence="10" id="KW-0961">Cell wall biogenesis/degradation</keyword>
<keyword evidence="7 12" id="KW-1133">Transmembrane helix</keyword>
<protein>
    <submittedName>
        <fullName evidence="13">Uncharacterized protein</fullName>
    </submittedName>
</protein>
<dbReference type="OrthoDB" id="3631276at2759"/>